<feature type="compositionally biased region" description="Gly residues" evidence="1">
    <location>
        <begin position="753"/>
        <end position="762"/>
    </location>
</feature>
<dbReference type="EMBL" id="BAAAHG010000002">
    <property type="protein sequence ID" value="GAA0902153.1"/>
    <property type="molecule type" value="Genomic_DNA"/>
</dbReference>
<keyword evidence="2" id="KW-0472">Membrane</keyword>
<evidence type="ECO:0000256" key="1">
    <source>
        <dbReference type="SAM" id="MobiDB-lite"/>
    </source>
</evidence>
<protein>
    <submittedName>
        <fullName evidence="3">DUF6049 family protein</fullName>
    </submittedName>
</protein>
<evidence type="ECO:0000256" key="2">
    <source>
        <dbReference type="SAM" id="Phobius"/>
    </source>
</evidence>
<feature type="transmembrane region" description="Helical" evidence="2">
    <location>
        <begin position="698"/>
        <end position="718"/>
    </location>
</feature>
<keyword evidence="2" id="KW-1133">Transmembrane helix</keyword>
<dbReference type="InterPro" id="IPR013783">
    <property type="entry name" value="Ig-like_fold"/>
</dbReference>
<evidence type="ECO:0000313" key="3">
    <source>
        <dbReference type="EMBL" id="GAA0902153.1"/>
    </source>
</evidence>
<dbReference type="RefSeq" id="WP_344045940.1">
    <property type="nucleotide sequence ID" value="NZ_BAAAHG010000002.1"/>
</dbReference>
<keyword evidence="2" id="KW-0812">Transmembrane</keyword>
<dbReference type="Gene3D" id="2.60.40.10">
    <property type="entry name" value="Immunoglobulins"/>
    <property type="match status" value="1"/>
</dbReference>
<dbReference type="PROSITE" id="PS00430">
    <property type="entry name" value="TONB_DEPENDENT_REC_1"/>
    <property type="match status" value="1"/>
</dbReference>
<comment type="caution">
    <text evidence="3">The sequence shown here is derived from an EMBL/GenBank/DDBJ whole genome shotgun (WGS) entry which is preliminary data.</text>
</comment>
<gene>
    <name evidence="3" type="ORF">GCM10009549_03800</name>
</gene>
<dbReference type="InterPro" id="IPR046112">
    <property type="entry name" value="DUF6049"/>
</dbReference>
<reference evidence="3 4" key="1">
    <citation type="journal article" date="2019" name="Int. J. Syst. Evol. Microbiol.">
        <title>The Global Catalogue of Microorganisms (GCM) 10K type strain sequencing project: providing services to taxonomists for standard genome sequencing and annotation.</title>
        <authorList>
            <consortium name="The Broad Institute Genomics Platform"/>
            <consortium name="The Broad Institute Genome Sequencing Center for Infectious Disease"/>
            <person name="Wu L."/>
            <person name="Ma J."/>
        </authorList>
    </citation>
    <scope>NUCLEOTIDE SEQUENCE [LARGE SCALE GENOMIC DNA]</scope>
    <source>
        <strain evidence="3 4">JCM 10673</strain>
    </source>
</reference>
<keyword evidence="4" id="KW-1185">Reference proteome</keyword>
<sequence>MAEAADFQGINPSPARRLLRRAGALLAGMPLLTGLLQLPAATAGHAAPRDSLQAAPGPRTVSVSLDSLSPSVPSKGDTLTVSGTVTNHGKHTITDAHVGLRVGPELDTRSAIDAVARRTAFDPGADGSEIGGKYVQKFTELAPGIAEHFNISVPVDKLKLGADGVYQLSVSLSGRTSARPWKQVLGIRHTFLPWQPDDADTKTKTTYLWPLVSDVHMTAETGPGAQQTPVFLDDDLAKDIAPGGRLEQMLSLGKDLDVTWVIDPDLLASVDAMTRSYRVRTDNGTSVPGTHQAVAKQWLAKLQQAVAGKEVVALPFADPDLASLAHGGTSVTGSLSQLKDATDVAASTVETVLHVKPSTDFAWPVDGAVDPSIVKVATSAGADKIIARSDSMREADGLAYTPSAARPIGGGVTAVVADERLSTAFEGDMSRAGTTTLAVQRFLAQSLELHGQTTKQRSIVVAPQRMPTAHQAQAMAQALTALQQSTWSQSQDLSAAVKAAPDPRATTKVPSTRAYPSSLRKKELGRSAFAAIARTQNKVDNFKVILTDESRVVTPFGRALNREMSTTWRGRADEAERFRNDVEGYLDGLSEQVKLIDKSETKLSGRSATIPVTVQNNLVQGVDHLVLRLTSTNPTRLKIGGKAYAEQPVEVSGGHSQSVKFTTSANANGPVTVVAQLYTQDGREYGAPVTFDVKVTEITATVMLVIGGGVLLLVLAGFRMYTQRKRAAAQEAAQGTGTAEDAEAAKSTDADGGESGTDGTGGSTDEPEDDAREQPSDPTPDTAAESADQSGTGEKVDR</sequence>
<dbReference type="InterPro" id="IPR010916">
    <property type="entry name" value="TonB_box_CS"/>
</dbReference>
<name>A0ABN1NCR8_9ACTN</name>
<feature type="region of interest" description="Disordered" evidence="1">
    <location>
        <begin position="732"/>
        <end position="798"/>
    </location>
</feature>
<proteinExistence type="predicted"/>
<dbReference type="Pfam" id="PF19516">
    <property type="entry name" value="DUF6049"/>
    <property type="match status" value="1"/>
</dbReference>
<accession>A0ABN1NCR8</accession>
<dbReference type="Proteomes" id="UP001501005">
    <property type="component" value="Unassembled WGS sequence"/>
</dbReference>
<organism evidence="3 4">
    <name type="scientific">Streptomyces thermoalcalitolerans</name>
    <dbReference type="NCBI Taxonomy" id="65605"/>
    <lineage>
        <taxon>Bacteria</taxon>
        <taxon>Bacillati</taxon>
        <taxon>Actinomycetota</taxon>
        <taxon>Actinomycetes</taxon>
        <taxon>Kitasatosporales</taxon>
        <taxon>Streptomycetaceae</taxon>
        <taxon>Streptomyces</taxon>
    </lineage>
</organism>
<evidence type="ECO:0000313" key="4">
    <source>
        <dbReference type="Proteomes" id="UP001501005"/>
    </source>
</evidence>